<reference evidence="2 3" key="1">
    <citation type="submission" date="2018-08" db="EMBL/GenBank/DDBJ databases">
        <title>Fulvimarina sp. 85, whole genome shotgun sequence.</title>
        <authorList>
            <person name="Tuo L."/>
        </authorList>
    </citation>
    <scope>NUCLEOTIDE SEQUENCE [LARGE SCALE GENOMIC DNA]</scope>
    <source>
        <strain evidence="2 3">85</strain>
    </source>
</reference>
<dbReference type="AlphaFoldDB" id="A0A371WYN9"/>
<evidence type="ECO:0000256" key="1">
    <source>
        <dbReference type="SAM" id="SignalP"/>
    </source>
</evidence>
<dbReference type="RefSeq" id="WP_116684633.1">
    <property type="nucleotide sequence ID" value="NZ_QURL01000009.1"/>
</dbReference>
<keyword evidence="3" id="KW-1185">Reference proteome</keyword>
<dbReference type="Proteomes" id="UP000264310">
    <property type="component" value="Unassembled WGS sequence"/>
</dbReference>
<proteinExistence type="predicted"/>
<dbReference type="EMBL" id="QURL01000009">
    <property type="protein sequence ID" value="RFC62105.1"/>
    <property type="molecule type" value="Genomic_DNA"/>
</dbReference>
<organism evidence="2 3">
    <name type="scientific">Fulvimarina endophytica</name>
    <dbReference type="NCBI Taxonomy" id="2293836"/>
    <lineage>
        <taxon>Bacteria</taxon>
        <taxon>Pseudomonadati</taxon>
        <taxon>Pseudomonadota</taxon>
        <taxon>Alphaproteobacteria</taxon>
        <taxon>Hyphomicrobiales</taxon>
        <taxon>Aurantimonadaceae</taxon>
        <taxon>Fulvimarina</taxon>
    </lineage>
</organism>
<keyword evidence="1" id="KW-0732">Signal</keyword>
<dbReference type="OrthoDB" id="8373351at2"/>
<sequence length="131" mass="13666">MHAFRAIPTSLGLTAAIGLAAAMLPGTASAASFPELAAKGYQISPMTKSRGGRAGWIMRGTRDSYFCVLVPGMVRAGNGYVSLSTSAYETPASKAVIDRVTGGAGLNLPQLADLKAGRVPPQKVGRCFFYR</sequence>
<evidence type="ECO:0000313" key="2">
    <source>
        <dbReference type="EMBL" id="RFC62105.1"/>
    </source>
</evidence>
<feature type="chain" id="PRO_5016827576" evidence="1">
    <location>
        <begin position="31"/>
        <end position="131"/>
    </location>
</feature>
<name>A0A371WYN9_9HYPH</name>
<gene>
    <name evidence="2" type="ORF">DYI37_17840</name>
</gene>
<accession>A0A371WYN9</accession>
<evidence type="ECO:0000313" key="3">
    <source>
        <dbReference type="Proteomes" id="UP000264310"/>
    </source>
</evidence>
<protein>
    <submittedName>
        <fullName evidence="2">Uncharacterized protein</fullName>
    </submittedName>
</protein>
<comment type="caution">
    <text evidence="2">The sequence shown here is derived from an EMBL/GenBank/DDBJ whole genome shotgun (WGS) entry which is preliminary data.</text>
</comment>
<feature type="signal peptide" evidence="1">
    <location>
        <begin position="1"/>
        <end position="30"/>
    </location>
</feature>